<dbReference type="PANTHER" id="PTHR23344">
    <property type="entry name" value="GLYCEROPHOSPHORYL DIESTER PHOSPHODIESTERASE"/>
    <property type="match status" value="1"/>
</dbReference>
<dbReference type="GO" id="GO:0005886">
    <property type="term" value="C:plasma membrane"/>
    <property type="evidence" value="ECO:0007669"/>
    <property type="project" value="TreeGrafter"/>
</dbReference>
<dbReference type="Gene3D" id="3.20.20.190">
    <property type="entry name" value="Phosphatidylinositol (PI) phosphodiesterase"/>
    <property type="match status" value="1"/>
</dbReference>
<dbReference type="Ensembl" id="ENSCLMT00005045702.1">
    <property type="protein sequence ID" value="ENSCLMP00005044143.1"/>
    <property type="gene ID" value="ENSCLMG00005020451.1"/>
</dbReference>
<sequence>MSPDDSCGRVCSRGLYSCHWKHSSIPKRKHALCWFSVVTVVSLLSLSWMYICLVTFNDRDDVNWEGFANLKRWVNWFMVLIIISAVLTSYCVLLLLFALVQVALGEPLNLHWLHKIFLFFGVIFITFGVTGICLKWQREWPTVPLSLQATAPFLQFGAVAALTLLSLFVFQGFHMAEGKWSKFLIAVIFVVLSAAIFLCPLCIHSPCLIEPNKLPEKPKLFGHRGAPMLAPENTMMSFNRSIACGVTAFETDVQLSKDRIPFLMHDNNPGFLRRTTNVKEKFPNKDFSHSTNLTWKELQSLNAGEWFLKTDPFHSVSKLSEEEMETARNQTIPSLLQLLHLAKQHNVSVLFDLYSSNQENDTVDTVNTILSSGIDPSLVLWLPPAEREYVNKTAPGFTQIYDNESVMLNKGGDHLNMKYSKFSSKEIRHLRSRRVTVNLWVVNEGWLFSLLWCAGASSVTTNSCHLLKDMDGPDWVMAPLTYTIIWITVDIVSILIMTALFILKWDRQAKKQYFNLERERTVSLLIHRVVCPTFSATKMT</sequence>
<feature type="transmembrane region" description="Helical" evidence="8">
    <location>
        <begin position="31"/>
        <end position="56"/>
    </location>
</feature>
<accession>A0A8C3ALL0</accession>
<evidence type="ECO:0000313" key="11">
    <source>
        <dbReference type="Proteomes" id="UP000694565"/>
    </source>
</evidence>
<evidence type="ECO:0000256" key="1">
    <source>
        <dbReference type="ARBA" id="ARBA00004141"/>
    </source>
</evidence>
<dbReference type="OrthoDB" id="1058301at2759"/>
<dbReference type="AlphaFoldDB" id="A0A8C3ALL0"/>
<feature type="transmembrane region" description="Helical" evidence="8">
    <location>
        <begin position="149"/>
        <end position="171"/>
    </location>
</feature>
<dbReference type="RefSeq" id="XP_034400198.1">
    <property type="nucleotide sequence ID" value="XM_034544307.1"/>
</dbReference>
<gene>
    <name evidence="10" type="primary">gdpd2</name>
</gene>
<comment type="similarity">
    <text evidence="2">Belongs to the glycerophosphoryl diester phosphodiesterase family.</text>
</comment>
<evidence type="ECO:0000256" key="7">
    <source>
        <dbReference type="ARBA" id="ARBA00023180"/>
    </source>
</evidence>
<reference evidence="10" key="1">
    <citation type="submission" date="2025-08" db="UniProtKB">
        <authorList>
            <consortium name="Ensembl"/>
        </authorList>
    </citation>
    <scope>IDENTIFICATION</scope>
</reference>
<comment type="subcellular location">
    <subcellularLocation>
        <location evidence="1">Membrane</location>
        <topology evidence="1">Multi-pass membrane protein</topology>
    </subcellularLocation>
</comment>
<protein>
    <submittedName>
        <fullName evidence="10">Glycerophosphodiester phosphodiesterase domain containing 2</fullName>
    </submittedName>
</protein>
<dbReference type="GO" id="GO:0008889">
    <property type="term" value="F:glycerophosphodiester phosphodiesterase activity"/>
    <property type="evidence" value="ECO:0007669"/>
    <property type="project" value="TreeGrafter"/>
</dbReference>
<dbReference type="RefSeq" id="XP_034400197.1">
    <property type="nucleotide sequence ID" value="XM_034544306.1"/>
</dbReference>
<evidence type="ECO:0000256" key="2">
    <source>
        <dbReference type="ARBA" id="ARBA00007277"/>
    </source>
</evidence>
<dbReference type="RefSeq" id="XP_034400199.1">
    <property type="nucleotide sequence ID" value="XM_034544308.1"/>
</dbReference>
<name>A0A8C3ALL0_CYCLU</name>
<reference evidence="10" key="2">
    <citation type="submission" date="2025-09" db="UniProtKB">
        <authorList>
            <consortium name="Ensembl"/>
        </authorList>
    </citation>
    <scope>IDENTIFICATION</scope>
</reference>
<dbReference type="InterPro" id="IPR030395">
    <property type="entry name" value="GP_PDE_dom"/>
</dbReference>
<feature type="transmembrane region" description="Helical" evidence="8">
    <location>
        <begin position="480"/>
        <end position="503"/>
    </location>
</feature>
<keyword evidence="6 8" id="KW-0472">Membrane</keyword>
<keyword evidence="7" id="KW-0325">Glycoprotein</keyword>
<organism evidence="10 11">
    <name type="scientific">Cyclopterus lumpus</name>
    <name type="common">Lumpsucker</name>
    <dbReference type="NCBI Taxonomy" id="8103"/>
    <lineage>
        <taxon>Eukaryota</taxon>
        <taxon>Metazoa</taxon>
        <taxon>Chordata</taxon>
        <taxon>Craniata</taxon>
        <taxon>Vertebrata</taxon>
        <taxon>Euteleostomi</taxon>
        <taxon>Actinopterygii</taxon>
        <taxon>Neopterygii</taxon>
        <taxon>Teleostei</taxon>
        <taxon>Neoteleostei</taxon>
        <taxon>Acanthomorphata</taxon>
        <taxon>Eupercaria</taxon>
        <taxon>Perciformes</taxon>
        <taxon>Cottioidei</taxon>
        <taxon>Cottales</taxon>
        <taxon>Cyclopteridae</taxon>
        <taxon>Cyclopterus</taxon>
    </lineage>
</organism>
<evidence type="ECO:0000259" key="9">
    <source>
        <dbReference type="PROSITE" id="PS51704"/>
    </source>
</evidence>
<proteinExistence type="inferred from homology"/>
<dbReference type="Proteomes" id="UP000694565">
    <property type="component" value="Unplaced"/>
</dbReference>
<feature type="transmembrane region" description="Helical" evidence="8">
    <location>
        <begin position="183"/>
        <end position="203"/>
    </location>
</feature>
<dbReference type="GeneID" id="117738033"/>
<evidence type="ECO:0000256" key="6">
    <source>
        <dbReference type="ARBA" id="ARBA00023136"/>
    </source>
</evidence>
<evidence type="ECO:0000256" key="5">
    <source>
        <dbReference type="ARBA" id="ARBA00022989"/>
    </source>
</evidence>
<dbReference type="GO" id="GO:0006629">
    <property type="term" value="P:lipid metabolic process"/>
    <property type="evidence" value="ECO:0007669"/>
    <property type="project" value="InterPro"/>
</dbReference>
<keyword evidence="11" id="KW-1185">Reference proteome</keyword>
<keyword evidence="5 8" id="KW-1133">Transmembrane helix</keyword>
<dbReference type="SUPFAM" id="SSF51695">
    <property type="entry name" value="PLC-like phosphodiesterases"/>
    <property type="match status" value="1"/>
</dbReference>
<keyword evidence="3 8" id="KW-0812">Transmembrane</keyword>
<feature type="domain" description="GP-PDE" evidence="9">
    <location>
        <begin position="218"/>
        <end position="471"/>
    </location>
</feature>
<feature type="transmembrane region" description="Helical" evidence="8">
    <location>
        <begin position="116"/>
        <end position="137"/>
    </location>
</feature>
<dbReference type="GeneTree" id="ENSGT00940000159625"/>
<keyword evidence="4" id="KW-0378">Hydrolase</keyword>
<dbReference type="InterPro" id="IPR017946">
    <property type="entry name" value="PLC-like_Pdiesterase_TIM-brl"/>
</dbReference>
<evidence type="ECO:0000313" key="10">
    <source>
        <dbReference type="Ensembl" id="ENSCLMP00005044143.1"/>
    </source>
</evidence>
<feature type="transmembrane region" description="Helical" evidence="8">
    <location>
        <begin position="76"/>
        <end position="104"/>
    </location>
</feature>
<dbReference type="PANTHER" id="PTHR23344:SF1">
    <property type="entry name" value="GLYCEROPHOSPHOINOSITOL INOSITOLPHOSPHODIESTERASE GDPD2"/>
    <property type="match status" value="1"/>
</dbReference>
<dbReference type="PROSITE" id="PS51704">
    <property type="entry name" value="GP_PDE"/>
    <property type="match status" value="1"/>
</dbReference>
<evidence type="ECO:0000256" key="8">
    <source>
        <dbReference type="SAM" id="Phobius"/>
    </source>
</evidence>
<evidence type="ECO:0000256" key="4">
    <source>
        <dbReference type="ARBA" id="ARBA00022801"/>
    </source>
</evidence>
<evidence type="ECO:0000256" key="3">
    <source>
        <dbReference type="ARBA" id="ARBA00022692"/>
    </source>
</evidence>
<dbReference type="Pfam" id="PF03009">
    <property type="entry name" value="GDPD"/>
    <property type="match status" value="1"/>
</dbReference>